<name>A0A7K0FV68_9SPHI</name>
<accession>A0A7K0FV68</accession>
<keyword evidence="1" id="KW-0732">Signal</keyword>
<gene>
    <name evidence="2" type="ORF">GJU39_01955</name>
</gene>
<comment type="caution">
    <text evidence="2">The sequence shown here is derived from an EMBL/GenBank/DDBJ whole genome shotgun (WGS) entry which is preliminary data.</text>
</comment>
<dbReference type="EMBL" id="WKKH01000002">
    <property type="protein sequence ID" value="MRX74839.1"/>
    <property type="molecule type" value="Genomic_DNA"/>
</dbReference>
<dbReference type="OrthoDB" id="86940at2"/>
<sequence length="201" mass="23448">MKNLFYTFVLLIFQINAHAQSNGPKDNFVVKIREEEGDLNKDGIKDKVLIMMDTVNETVPLKLKIYLSQHKKKPTLFFASTRIIEPMYPVYRKGLPNEYQIPYFFIEDGYLKMISETAGGQAEHRFRFINGNFELIYFSKSTWDGKNTTTLTEFNLISGWRTEITQGLGSEKILTKKKSKSLIRPLPKIQTFKPFEKNYIN</sequence>
<evidence type="ECO:0000313" key="3">
    <source>
        <dbReference type="Proteomes" id="UP000487757"/>
    </source>
</evidence>
<evidence type="ECO:0000256" key="1">
    <source>
        <dbReference type="SAM" id="SignalP"/>
    </source>
</evidence>
<dbReference type="RefSeq" id="WP_154279006.1">
    <property type="nucleotide sequence ID" value="NZ_JBHUJQ010000001.1"/>
</dbReference>
<proteinExistence type="predicted"/>
<organism evidence="2 3">
    <name type="scientific">Pedobacter petrophilus</name>
    <dbReference type="NCBI Taxonomy" id="1908241"/>
    <lineage>
        <taxon>Bacteria</taxon>
        <taxon>Pseudomonadati</taxon>
        <taxon>Bacteroidota</taxon>
        <taxon>Sphingobacteriia</taxon>
        <taxon>Sphingobacteriales</taxon>
        <taxon>Sphingobacteriaceae</taxon>
        <taxon>Pedobacter</taxon>
    </lineage>
</organism>
<reference evidence="2 3" key="1">
    <citation type="submission" date="2019-11" db="EMBL/GenBank/DDBJ databases">
        <title>Pedobacter petrophilus genome.</title>
        <authorList>
            <person name="Feldbauer M.J."/>
            <person name="Newman J.D."/>
        </authorList>
    </citation>
    <scope>NUCLEOTIDE SEQUENCE [LARGE SCALE GENOMIC DNA]</scope>
    <source>
        <strain evidence="2 3">LMG 29686</strain>
    </source>
</reference>
<dbReference type="AlphaFoldDB" id="A0A7K0FV68"/>
<dbReference type="Proteomes" id="UP000487757">
    <property type="component" value="Unassembled WGS sequence"/>
</dbReference>
<keyword evidence="3" id="KW-1185">Reference proteome</keyword>
<feature type="chain" id="PRO_5029507532" evidence="1">
    <location>
        <begin position="20"/>
        <end position="201"/>
    </location>
</feature>
<feature type="signal peptide" evidence="1">
    <location>
        <begin position="1"/>
        <end position="19"/>
    </location>
</feature>
<evidence type="ECO:0000313" key="2">
    <source>
        <dbReference type="EMBL" id="MRX74839.1"/>
    </source>
</evidence>
<protein>
    <submittedName>
        <fullName evidence="2">Uncharacterized protein</fullName>
    </submittedName>
</protein>